<dbReference type="InterPro" id="IPR013783">
    <property type="entry name" value="Ig-like_fold"/>
</dbReference>
<dbReference type="AlphaFoldDB" id="A0A8D2J799"/>
<reference evidence="1" key="1">
    <citation type="submission" date="2025-08" db="UniProtKB">
        <authorList>
            <consortium name="Ensembl"/>
        </authorList>
    </citation>
    <scope>IDENTIFICATION</scope>
</reference>
<dbReference type="SUPFAM" id="SSF48726">
    <property type="entry name" value="Immunoglobulin"/>
    <property type="match status" value="1"/>
</dbReference>
<proteinExistence type="predicted"/>
<dbReference type="Gene3D" id="2.60.40.10">
    <property type="entry name" value="Immunoglobulins"/>
    <property type="match status" value="1"/>
</dbReference>
<keyword evidence="2" id="KW-1185">Reference proteome</keyword>
<evidence type="ECO:0000313" key="1">
    <source>
        <dbReference type="Ensembl" id="ENSVKKP00000009561.1"/>
    </source>
</evidence>
<reference evidence="1" key="2">
    <citation type="submission" date="2025-09" db="UniProtKB">
        <authorList>
            <consortium name="Ensembl"/>
        </authorList>
    </citation>
    <scope>IDENTIFICATION</scope>
</reference>
<dbReference type="Ensembl" id="ENSVKKT00000009799.1">
    <property type="protein sequence ID" value="ENSVKKP00000009561.1"/>
    <property type="gene ID" value="ENSVKKG00000006753.1"/>
</dbReference>
<sequence length="148" mass="16252">ALSPLGSFRGQTGAYSSRHGTGFQCNCSLCASPSPKIKWQVDGETLEGNTTKGPLEVTTWTKEEVATSTLHFTGLWNGKQRITCLGSNLKGELPVMFFLFRSGMSLECRSVLCRMLFISSMYRPCGSVEECISKCLKTSTFLMQGTQN</sequence>
<accession>A0A8D2J799</accession>
<protein>
    <recommendedName>
        <fullName evidence="3">Ig-like domain-containing protein</fullName>
    </recommendedName>
</protein>
<dbReference type="InterPro" id="IPR036179">
    <property type="entry name" value="Ig-like_dom_sf"/>
</dbReference>
<name>A0A8D2J799_VARKO</name>
<organism evidence="1 2">
    <name type="scientific">Varanus komodoensis</name>
    <name type="common">Komodo dragon</name>
    <dbReference type="NCBI Taxonomy" id="61221"/>
    <lineage>
        <taxon>Eukaryota</taxon>
        <taxon>Metazoa</taxon>
        <taxon>Chordata</taxon>
        <taxon>Craniata</taxon>
        <taxon>Vertebrata</taxon>
        <taxon>Euteleostomi</taxon>
        <taxon>Lepidosauria</taxon>
        <taxon>Squamata</taxon>
        <taxon>Bifurcata</taxon>
        <taxon>Unidentata</taxon>
        <taxon>Episquamata</taxon>
        <taxon>Toxicofera</taxon>
        <taxon>Anguimorpha</taxon>
        <taxon>Paleoanguimorpha</taxon>
        <taxon>Varanoidea</taxon>
        <taxon>Varanidae</taxon>
        <taxon>Varanus</taxon>
    </lineage>
</organism>
<dbReference type="Proteomes" id="UP000694545">
    <property type="component" value="Unplaced"/>
</dbReference>
<evidence type="ECO:0000313" key="2">
    <source>
        <dbReference type="Proteomes" id="UP000694545"/>
    </source>
</evidence>
<evidence type="ECO:0008006" key="3">
    <source>
        <dbReference type="Google" id="ProtNLM"/>
    </source>
</evidence>